<reference evidence="3 4" key="1">
    <citation type="journal article" date="2019" name="Nat. Ecol. Evol.">
        <title>Megaphylogeny resolves global patterns of mushroom evolution.</title>
        <authorList>
            <person name="Varga T."/>
            <person name="Krizsan K."/>
            <person name="Foldi C."/>
            <person name="Dima B."/>
            <person name="Sanchez-Garcia M."/>
            <person name="Sanchez-Ramirez S."/>
            <person name="Szollosi G.J."/>
            <person name="Szarkandi J.G."/>
            <person name="Papp V."/>
            <person name="Albert L."/>
            <person name="Andreopoulos W."/>
            <person name="Angelini C."/>
            <person name="Antonin V."/>
            <person name="Barry K.W."/>
            <person name="Bougher N.L."/>
            <person name="Buchanan P."/>
            <person name="Buyck B."/>
            <person name="Bense V."/>
            <person name="Catcheside P."/>
            <person name="Chovatia M."/>
            <person name="Cooper J."/>
            <person name="Damon W."/>
            <person name="Desjardin D."/>
            <person name="Finy P."/>
            <person name="Geml J."/>
            <person name="Haridas S."/>
            <person name="Hughes K."/>
            <person name="Justo A."/>
            <person name="Karasinski D."/>
            <person name="Kautmanova I."/>
            <person name="Kiss B."/>
            <person name="Kocsube S."/>
            <person name="Kotiranta H."/>
            <person name="LaButti K.M."/>
            <person name="Lechner B.E."/>
            <person name="Liimatainen K."/>
            <person name="Lipzen A."/>
            <person name="Lukacs Z."/>
            <person name="Mihaltcheva S."/>
            <person name="Morgado L.N."/>
            <person name="Niskanen T."/>
            <person name="Noordeloos M.E."/>
            <person name="Ohm R.A."/>
            <person name="Ortiz-Santana B."/>
            <person name="Ovrebo C."/>
            <person name="Racz N."/>
            <person name="Riley R."/>
            <person name="Savchenko A."/>
            <person name="Shiryaev A."/>
            <person name="Soop K."/>
            <person name="Spirin V."/>
            <person name="Szebenyi C."/>
            <person name="Tomsovsky M."/>
            <person name="Tulloss R.E."/>
            <person name="Uehling J."/>
            <person name="Grigoriev I.V."/>
            <person name="Vagvolgyi C."/>
            <person name="Papp T."/>
            <person name="Martin F.M."/>
            <person name="Miettinen O."/>
            <person name="Hibbett D.S."/>
            <person name="Nagy L.G."/>
        </authorList>
    </citation>
    <scope>NUCLEOTIDE SEQUENCE [LARGE SCALE GENOMIC DNA]</scope>
    <source>
        <strain evidence="3 4">CBS 962.96</strain>
    </source>
</reference>
<organism evidence="3 4">
    <name type="scientific">Dendrothele bispora (strain CBS 962.96)</name>
    <dbReference type="NCBI Taxonomy" id="1314807"/>
    <lineage>
        <taxon>Eukaryota</taxon>
        <taxon>Fungi</taxon>
        <taxon>Dikarya</taxon>
        <taxon>Basidiomycota</taxon>
        <taxon>Agaricomycotina</taxon>
        <taxon>Agaricomycetes</taxon>
        <taxon>Agaricomycetidae</taxon>
        <taxon>Agaricales</taxon>
        <taxon>Agaricales incertae sedis</taxon>
        <taxon>Dendrothele</taxon>
    </lineage>
</organism>
<feature type="region of interest" description="Disordered" evidence="1">
    <location>
        <begin position="388"/>
        <end position="416"/>
    </location>
</feature>
<feature type="transmembrane region" description="Helical" evidence="2">
    <location>
        <begin position="200"/>
        <end position="222"/>
    </location>
</feature>
<feature type="region of interest" description="Disordered" evidence="1">
    <location>
        <begin position="158"/>
        <end position="194"/>
    </location>
</feature>
<feature type="region of interest" description="Disordered" evidence="1">
    <location>
        <begin position="345"/>
        <end position="368"/>
    </location>
</feature>
<dbReference type="AlphaFoldDB" id="A0A4S8M6B5"/>
<keyword evidence="4" id="KW-1185">Reference proteome</keyword>
<dbReference type="EMBL" id="ML179152">
    <property type="protein sequence ID" value="THU97571.1"/>
    <property type="molecule type" value="Genomic_DNA"/>
</dbReference>
<name>A0A4S8M6B5_DENBC</name>
<evidence type="ECO:0000256" key="1">
    <source>
        <dbReference type="SAM" id="MobiDB-lite"/>
    </source>
</evidence>
<gene>
    <name evidence="3" type="ORF">K435DRAFT_857442</name>
</gene>
<feature type="compositionally biased region" description="Low complexity" evidence="1">
    <location>
        <begin position="175"/>
        <end position="194"/>
    </location>
</feature>
<keyword evidence="2" id="KW-1133">Transmembrane helix</keyword>
<evidence type="ECO:0000256" key="2">
    <source>
        <dbReference type="SAM" id="Phobius"/>
    </source>
</evidence>
<evidence type="ECO:0000313" key="4">
    <source>
        <dbReference type="Proteomes" id="UP000297245"/>
    </source>
</evidence>
<evidence type="ECO:0000313" key="3">
    <source>
        <dbReference type="EMBL" id="THU97571.1"/>
    </source>
</evidence>
<dbReference type="Proteomes" id="UP000297245">
    <property type="component" value="Unassembled WGS sequence"/>
</dbReference>
<feature type="region of interest" description="Disordered" evidence="1">
    <location>
        <begin position="232"/>
        <end position="288"/>
    </location>
</feature>
<feature type="compositionally biased region" description="Basic and acidic residues" evidence="1">
    <location>
        <begin position="388"/>
        <end position="398"/>
    </location>
</feature>
<keyword evidence="2" id="KW-0812">Transmembrane</keyword>
<protein>
    <submittedName>
        <fullName evidence="3">Uncharacterized protein</fullName>
    </submittedName>
</protein>
<feature type="compositionally biased region" description="Polar residues" evidence="1">
    <location>
        <begin position="242"/>
        <end position="267"/>
    </location>
</feature>
<keyword evidence="2" id="KW-0472">Membrane</keyword>
<dbReference type="OrthoDB" id="3058674at2759"/>
<sequence length="416" mass="44890">MLSFNFNFVHVYTGTLFLTGSLANGLTIFPISVIVTQLVPVTVTWSRQAGDPTSWFLAKKGIDSPQYSTVTVPEPGAQSGELLVTFTTPRSFHLIAVTKTTTTGISIEPFGPLKSKDPGVNLPFPTRTLTRYSVFATLQSVTVLPRSTSTSGVVVTTSETFTETPIVPPSSETGSPTSIQSSNSSSTEESHSQPNTDVKVAMILGGIAGSVVCMLLAGLLVLCRRAMKRISGEASRRGRPTPFQSHLDINQSSGSLTEFMINDQTGSEGRGDSEMATVDGGDQPESAMDSVATGRNAQIPIQRQFRSAGRVFNKMKVAVREKKKVGDSNCQEVSDQMAHRDVQGAGGLTSEASSVPDRVLPRNNRTRDVLRHSDSGFRMMPPYSLTRIHETRPTDGGKSESMFEDTVELPPEYSFV</sequence>
<accession>A0A4S8M6B5</accession>
<proteinExistence type="predicted"/>